<keyword evidence="2" id="KW-1185">Reference proteome</keyword>
<dbReference type="Proteomes" id="UP001595998">
    <property type="component" value="Unassembled WGS sequence"/>
</dbReference>
<protein>
    <submittedName>
        <fullName evidence="1">Nucleotidyltransferase domain-containing protein</fullName>
    </submittedName>
</protein>
<organism evidence="1 2">
    <name type="scientific">Deinococcus navajonensis</name>
    <dbReference type="NCBI Taxonomy" id="309884"/>
    <lineage>
        <taxon>Bacteria</taxon>
        <taxon>Thermotogati</taxon>
        <taxon>Deinococcota</taxon>
        <taxon>Deinococci</taxon>
        <taxon>Deinococcales</taxon>
        <taxon>Deinococcaceae</taxon>
        <taxon>Deinococcus</taxon>
    </lineage>
</organism>
<dbReference type="InterPro" id="IPR019646">
    <property type="entry name" value="Aminoglyc_AdlTrfase"/>
</dbReference>
<name>A0ABV8XMF6_9DEIO</name>
<reference evidence="2" key="1">
    <citation type="journal article" date="2019" name="Int. J. Syst. Evol. Microbiol.">
        <title>The Global Catalogue of Microorganisms (GCM) 10K type strain sequencing project: providing services to taxonomists for standard genome sequencing and annotation.</title>
        <authorList>
            <consortium name="The Broad Institute Genomics Platform"/>
            <consortium name="The Broad Institute Genome Sequencing Center for Infectious Disease"/>
            <person name="Wu L."/>
            <person name="Ma J."/>
        </authorList>
    </citation>
    <scope>NUCLEOTIDE SEQUENCE [LARGE SCALE GENOMIC DNA]</scope>
    <source>
        <strain evidence="2">CCUG 56029</strain>
    </source>
</reference>
<sequence>MLDLYSAQAALRQGLGDFLARGRPDGVFHLGVGGPGSVPALNGLDLPELHLDLLPGPPNADQRATLRSLGYQPAGNAWVHPGGWRLVLPDPTTGWRAGQQSLRRLLTEDREAAGLYTQRFREAGRQAADEALTPAATAHYAATEGWRPAQFMARALNALKSPWMLAGGVALDLALGEVRRPHDDLDIAVDRTDQLALLATLRTGGWRLDTPTGQGYADWTAPLAPPAHQIHARHAGLPDVLFADFLLTDLSDGVWRYRRDPAVTRPLAEARRWSPDGLPYLAPEIVLLFKSSRAQAAGDVRTKDASDAQRVLPILSAPARNWLREALERTAPDHPWLAQL</sequence>
<evidence type="ECO:0000313" key="1">
    <source>
        <dbReference type="EMBL" id="MFC4426751.1"/>
    </source>
</evidence>
<evidence type="ECO:0000313" key="2">
    <source>
        <dbReference type="Proteomes" id="UP001595998"/>
    </source>
</evidence>
<dbReference type="Gene3D" id="3.30.460.40">
    <property type="match status" value="1"/>
</dbReference>
<dbReference type="Pfam" id="PF10706">
    <property type="entry name" value="Aminoglyc_resit"/>
    <property type="match status" value="1"/>
</dbReference>
<dbReference type="EMBL" id="JBHSEH010000011">
    <property type="protein sequence ID" value="MFC4426751.1"/>
    <property type="molecule type" value="Genomic_DNA"/>
</dbReference>
<dbReference type="RefSeq" id="WP_380039544.1">
    <property type="nucleotide sequence ID" value="NZ_JBHSEH010000011.1"/>
</dbReference>
<accession>A0ABV8XMF6</accession>
<comment type="caution">
    <text evidence="1">The sequence shown here is derived from an EMBL/GenBank/DDBJ whole genome shotgun (WGS) entry which is preliminary data.</text>
</comment>
<proteinExistence type="predicted"/>
<gene>
    <name evidence="1" type="ORF">ACFOZ9_11060</name>
</gene>